<evidence type="ECO:0000256" key="1">
    <source>
        <dbReference type="ARBA" id="ARBA00004123"/>
    </source>
</evidence>
<keyword evidence="3" id="KW-0804">Transcription</keyword>
<dbReference type="Proteomes" id="UP000887540">
    <property type="component" value="Unplaced"/>
</dbReference>
<reference evidence="7" key="1">
    <citation type="submission" date="2022-11" db="UniProtKB">
        <authorList>
            <consortium name="WormBaseParasite"/>
        </authorList>
    </citation>
    <scope>IDENTIFICATION</scope>
</reference>
<evidence type="ECO:0000256" key="2">
    <source>
        <dbReference type="ARBA" id="ARBA00022478"/>
    </source>
</evidence>
<evidence type="ECO:0000256" key="4">
    <source>
        <dbReference type="ARBA" id="ARBA00023242"/>
    </source>
</evidence>
<dbReference type="Pfam" id="PF05132">
    <property type="entry name" value="RNA_pol_Rpc4"/>
    <property type="match status" value="1"/>
</dbReference>
<feature type="region of interest" description="Disordered" evidence="5">
    <location>
        <begin position="1"/>
        <end position="77"/>
    </location>
</feature>
<dbReference type="InterPro" id="IPR007811">
    <property type="entry name" value="RPC4"/>
</dbReference>
<dbReference type="PANTHER" id="PTHR13408:SF0">
    <property type="entry name" value="DNA-DIRECTED RNA POLYMERASE III SUBUNIT RPC4"/>
    <property type="match status" value="1"/>
</dbReference>
<protein>
    <submittedName>
        <fullName evidence="7">Uncharacterized protein</fullName>
    </submittedName>
</protein>
<dbReference type="AlphaFoldDB" id="A0A914E837"/>
<evidence type="ECO:0000313" key="6">
    <source>
        <dbReference type="Proteomes" id="UP000887540"/>
    </source>
</evidence>
<dbReference type="GO" id="GO:0003677">
    <property type="term" value="F:DNA binding"/>
    <property type="evidence" value="ECO:0007669"/>
    <property type="project" value="InterPro"/>
</dbReference>
<feature type="compositionally biased region" description="Low complexity" evidence="5">
    <location>
        <begin position="33"/>
        <end position="55"/>
    </location>
</feature>
<feature type="compositionally biased region" description="Basic residues" evidence="5">
    <location>
        <begin position="57"/>
        <end position="67"/>
    </location>
</feature>
<accession>A0A914E837</accession>
<evidence type="ECO:0000256" key="3">
    <source>
        <dbReference type="ARBA" id="ARBA00023163"/>
    </source>
</evidence>
<comment type="subcellular location">
    <subcellularLocation>
        <location evidence="1">Nucleus</location>
    </subcellularLocation>
</comment>
<feature type="compositionally biased region" description="Polar residues" evidence="5">
    <location>
        <begin position="243"/>
        <end position="262"/>
    </location>
</feature>
<feature type="region of interest" description="Disordered" evidence="5">
    <location>
        <begin position="360"/>
        <end position="385"/>
    </location>
</feature>
<organism evidence="6 7">
    <name type="scientific">Acrobeloides nanus</name>
    <dbReference type="NCBI Taxonomy" id="290746"/>
    <lineage>
        <taxon>Eukaryota</taxon>
        <taxon>Metazoa</taxon>
        <taxon>Ecdysozoa</taxon>
        <taxon>Nematoda</taxon>
        <taxon>Chromadorea</taxon>
        <taxon>Rhabditida</taxon>
        <taxon>Tylenchina</taxon>
        <taxon>Cephalobomorpha</taxon>
        <taxon>Cephaloboidea</taxon>
        <taxon>Cephalobidae</taxon>
        <taxon>Acrobeloides</taxon>
    </lineage>
</organism>
<keyword evidence="4" id="KW-0539">Nucleus</keyword>
<sequence length="385" mass="42742">MSATSRGRGRPPKAFVPNLAAAGRRSEKEKVEPNPSTSNGSSSTRGQNQRGVPRGARGGRGRGGRGRPPKDNKNKFVQSDGIFSHGLATNLTPQSIVTRPGEETIVGSVNTSNSTRVKLEIGSVKVESDRCEKISSYEEQWQSDDEGDKEALSELLNGESFISNLKRATQMPIVVPAKDTGQFYTLIDKNVLEESKFNKRMKVSDFVHQLLTNENDSMMLLQIPASLSKIVKEAERSLFGFEPTTSTDASSPSQAIPKSNLETEWDDPPEPEKPKHCLSDFPKSVQIGKMKLRRSGRTTLEIAGQEFDMDEATLSNYFEVIATRINTARNTFYHLGEVQQSFLCSYDYQRVFAQHSKAVDGSKESSTQIQKILKKEAPKKRPRPQ</sequence>
<keyword evidence="6" id="KW-1185">Reference proteome</keyword>
<evidence type="ECO:0000256" key="5">
    <source>
        <dbReference type="SAM" id="MobiDB-lite"/>
    </source>
</evidence>
<proteinExistence type="predicted"/>
<name>A0A914E837_9BILA</name>
<feature type="region of interest" description="Disordered" evidence="5">
    <location>
        <begin position="241"/>
        <end position="279"/>
    </location>
</feature>
<dbReference type="GO" id="GO:0005666">
    <property type="term" value="C:RNA polymerase III complex"/>
    <property type="evidence" value="ECO:0007669"/>
    <property type="project" value="InterPro"/>
</dbReference>
<dbReference type="WBParaSite" id="ACRNAN_scaffold6200.g28201.t2">
    <property type="protein sequence ID" value="ACRNAN_scaffold6200.g28201.t2"/>
    <property type="gene ID" value="ACRNAN_scaffold6200.g28201"/>
</dbReference>
<dbReference type="PANTHER" id="PTHR13408">
    <property type="entry name" value="DNA-DIRECTED RNA POLYMERASE III"/>
    <property type="match status" value="1"/>
</dbReference>
<keyword evidence="2" id="KW-0240">DNA-directed RNA polymerase</keyword>
<dbReference type="GO" id="GO:0042797">
    <property type="term" value="P:tRNA transcription by RNA polymerase III"/>
    <property type="evidence" value="ECO:0007669"/>
    <property type="project" value="TreeGrafter"/>
</dbReference>
<evidence type="ECO:0000313" key="7">
    <source>
        <dbReference type="WBParaSite" id="ACRNAN_scaffold6200.g28201.t2"/>
    </source>
</evidence>